<reference evidence="3 4" key="1">
    <citation type="submission" date="2017-12" db="EMBL/GenBank/DDBJ databases">
        <title>Sequencing, de novo assembly and annotation of complete genome of a new Thraustochytrid species, strain FCC1311.</title>
        <authorList>
            <person name="Sedici K."/>
            <person name="Godart F."/>
            <person name="Aiese Cigliano R."/>
            <person name="Sanseverino W."/>
            <person name="Barakat M."/>
            <person name="Ortet P."/>
            <person name="Marechal E."/>
            <person name="Cagnac O."/>
            <person name="Amato A."/>
        </authorList>
    </citation>
    <scope>NUCLEOTIDE SEQUENCE [LARGE SCALE GENOMIC DNA]</scope>
</reference>
<gene>
    <name evidence="3" type="ORF">FCC1311_054622</name>
</gene>
<dbReference type="PANTHER" id="PTHR20208:SF10">
    <property type="entry name" value="STRUCTURE-SPECIFIC ENDONUCLEASE SUBUNIT SLX1"/>
    <property type="match status" value="1"/>
</dbReference>
<sequence length="270" mass="29715">MAPYERVKGFGRRGGVRRKLIELKVMLAHCKPFKDLGLNVCFGNEQDWVFFDKVIKGEAPLPRHIIVEAREIGACYRDLVQQQQSGEQSLAELVTAPEALVCLLCEESFVCGRPALQHATCGLLVHPVCLAREFLRSVAKSAKADADHLLRPQSGACPLCDVDLVWAELVRNAATILTTQTLTVASSANVDEDAGVQQEQQEEEEEEEEQLDSQGEVFEAQGDDELERNEDADARGEEYDAMNDDANVIARTNANSAHEIGVSEDPPLLA</sequence>
<comment type="caution">
    <text evidence="3">The sequence shown here is derived from an EMBL/GenBank/DDBJ whole genome shotgun (WGS) entry which is preliminary data.</text>
</comment>
<keyword evidence="3" id="KW-0378">Hydrolase</keyword>
<organism evidence="3 4">
    <name type="scientific">Hondaea fermentalgiana</name>
    <dbReference type="NCBI Taxonomy" id="2315210"/>
    <lineage>
        <taxon>Eukaryota</taxon>
        <taxon>Sar</taxon>
        <taxon>Stramenopiles</taxon>
        <taxon>Bigyra</taxon>
        <taxon>Labyrinthulomycetes</taxon>
        <taxon>Thraustochytrida</taxon>
        <taxon>Thraustochytriidae</taxon>
        <taxon>Hondaea</taxon>
    </lineage>
</organism>
<dbReference type="Pfam" id="PF21202">
    <property type="entry name" value="SLX1_C"/>
    <property type="match status" value="1"/>
</dbReference>
<dbReference type="Gene3D" id="3.30.40.10">
    <property type="entry name" value="Zinc/RING finger domain, C3HC4 (zinc finger)"/>
    <property type="match status" value="1"/>
</dbReference>
<dbReference type="InterPro" id="IPR013083">
    <property type="entry name" value="Znf_RING/FYVE/PHD"/>
</dbReference>
<dbReference type="GO" id="GO:0033557">
    <property type="term" value="C:Slx1-Slx4 complex"/>
    <property type="evidence" value="ECO:0007669"/>
    <property type="project" value="TreeGrafter"/>
</dbReference>
<dbReference type="GO" id="GO:0008821">
    <property type="term" value="F:crossover junction DNA endonuclease activity"/>
    <property type="evidence" value="ECO:0007669"/>
    <property type="project" value="TreeGrafter"/>
</dbReference>
<dbReference type="InterPro" id="IPR048749">
    <property type="entry name" value="SLX1_C"/>
</dbReference>
<keyword evidence="3" id="KW-0540">Nuclease</keyword>
<protein>
    <submittedName>
        <fullName evidence="3">Structure-specific endonuclease subunit SLX1-like</fullName>
    </submittedName>
</protein>
<feature type="region of interest" description="Disordered" evidence="1">
    <location>
        <begin position="188"/>
        <end position="244"/>
    </location>
</feature>
<dbReference type="GO" id="GO:0000724">
    <property type="term" value="P:double-strand break repair via homologous recombination"/>
    <property type="evidence" value="ECO:0007669"/>
    <property type="project" value="TreeGrafter"/>
</dbReference>
<dbReference type="Proteomes" id="UP000241890">
    <property type="component" value="Unassembled WGS sequence"/>
</dbReference>
<dbReference type="GO" id="GO:0017108">
    <property type="term" value="F:5'-flap endonuclease activity"/>
    <property type="evidence" value="ECO:0007669"/>
    <property type="project" value="TreeGrafter"/>
</dbReference>
<feature type="compositionally biased region" description="Basic and acidic residues" evidence="1">
    <location>
        <begin position="229"/>
        <end position="238"/>
    </location>
</feature>
<name>A0A2R5GE80_9STRA</name>
<dbReference type="AlphaFoldDB" id="A0A2R5GE80"/>
<dbReference type="OrthoDB" id="24645at2759"/>
<dbReference type="InParanoid" id="A0A2R5GE80"/>
<accession>A0A2R5GE80</accession>
<keyword evidence="3" id="KW-0255">Endonuclease</keyword>
<evidence type="ECO:0000259" key="2">
    <source>
        <dbReference type="Pfam" id="PF21202"/>
    </source>
</evidence>
<keyword evidence="4" id="KW-1185">Reference proteome</keyword>
<feature type="compositionally biased region" description="Acidic residues" evidence="1">
    <location>
        <begin position="190"/>
        <end position="211"/>
    </location>
</feature>
<feature type="domain" description="Structure-specific endonuclease subunit SLX1 C-terminal" evidence="2">
    <location>
        <begin position="102"/>
        <end position="170"/>
    </location>
</feature>
<dbReference type="PANTHER" id="PTHR20208">
    <property type="entry name" value="STRUCTURE-SPECIFIC ENDONUCLEASE SUBUNIT SLX1"/>
    <property type="match status" value="1"/>
</dbReference>
<dbReference type="InterPro" id="IPR050381">
    <property type="entry name" value="SLX1_endonuclease"/>
</dbReference>
<evidence type="ECO:0000313" key="3">
    <source>
        <dbReference type="EMBL" id="GBG29240.1"/>
    </source>
</evidence>
<evidence type="ECO:0000313" key="4">
    <source>
        <dbReference type="Proteomes" id="UP000241890"/>
    </source>
</evidence>
<evidence type="ECO:0000256" key="1">
    <source>
        <dbReference type="SAM" id="MobiDB-lite"/>
    </source>
</evidence>
<proteinExistence type="predicted"/>
<dbReference type="EMBL" id="BEYU01000054">
    <property type="protein sequence ID" value="GBG29240.1"/>
    <property type="molecule type" value="Genomic_DNA"/>
</dbReference>